<evidence type="ECO:0000256" key="13">
    <source>
        <dbReference type="ARBA" id="ARBA00022975"/>
    </source>
</evidence>
<feature type="domain" description="MGS-like" evidence="21">
    <location>
        <begin position="972"/>
        <end position="1111"/>
    </location>
</feature>
<feature type="binding site" evidence="19">
    <location>
        <position position="876"/>
    </location>
    <ligand>
        <name>Mg(2+)</name>
        <dbReference type="ChEBI" id="CHEBI:18420"/>
        <label>3</label>
    </ligand>
</feature>
<dbReference type="Gene3D" id="3.40.50.1380">
    <property type="entry name" value="Methylglyoxal synthase-like domain"/>
    <property type="match status" value="1"/>
</dbReference>
<feature type="binding site" evidence="19">
    <location>
        <position position="876"/>
    </location>
    <ligand>
        <name>Mn(2+)</name>
        <dbReference type="ChEBI" id="CHEBI:29035"/>
        <label>3</label>
    </ligand>
</feature>
<feature type="binding site" evidence="19">
    <location>
        <position position="299"/>
    </location>
    <ligand>
        <name>Mg(2+)</name>
        <dbReference type="ChEBI" id="CHEBI:18420"/>
        <label>2</label>
    </ligand>
</feature>
<dbReference type="GO" id="GO:0005737">
    <property type="term" value="C:cytoplasm"/>
    <property type="evidence" value="ECO:0007669"/>
    <property type="project" value="TreeGrafter"/>
</dbReference>
<feature type="binding site" evidence="19">
    <location>
        <position position="824"/>
    </location>
    <ligand>
        <name>ATP</name>
        <dbReference type="ChEBI" id="CHEBI:30616"/>
        <label>2</label>
    </ligand>
</feature>
<comment type="catalytic activity">
    <reaction evidence="16 19">
        <text>hydrogencarbonate + L-glutamine + 2 ATP + H2O = carbamoyl phosphate + L-glutamate + 2 ADP + phosphate + 2 H(+)</text>
        <dbReference type="Rhea" id="RHEA:18633"/>
        <dbReference type="ChEBI" id="CHEBI:15377"/>
        <dbReference type="ChEBI" id="CHEBI:15378"/>
        <dbReference type="ChEBI" id="CHEBI:17544"/>
        <dbReference type="ChEBI" id="CHEBI:29985"/>
        <dbReference type="ChEBI" id="CHEBI:30616"/>
        <dbReference type="ChEBI" id="CHEBI:43474"/>
        <dbReference type="ChEBI" id="CHEBI:58228"/>
        <dbReference type="ChEBI" id="CHEBI:58359"/>
        <dbReference type="ChEBI" id="CHEBI:456216"/>
        <dbReference type="EC" id="6.3.5.5"/>
    </reaction>
</comment>
<dbReference type="PRINTS" id="PR00098">
    <property type="entry name" value="CPSASE"/>
</dbReference>
<keyword evidence="12" id="KW-0460">Magnesium</keyword>
<dbReference type="InterPro" id="IPR005479">
    <property type="entry name" value="CPAse_ATP-bd"/>
</dbReference>
<dbReference type="GO" id="GO:0004087">
    <property type="term" value="F:carbamoyl-phosphate synthase (ammonia) activity"/>
    <property type="evidence" value="ECO:0007669"/>
    <property type="project" value="UniProtKB-EC"/>
</dbReference>
<feature type="binding site" evidence="19">
    <location>
        <position position="791"/>
    </location>
    <ligand>
        <name>ATP</name>
        <dbReference type="ChEBI" id="CHEBI:30616"/>
        <label>2</label>
    </ligand>
</feature>
<organism evidence="22 23">
    <name type="scientific">Sphingobium indicum BiD32</name>
    <dbReference type="NCBI Taxonomy" id="1301087"/>
    <lineage>
        <taxon>Bacteria</taxon>
        <taxon>Pseudomonadati</taxon>
        <taxon>Pseudomonadota</taxon>
        <taxon>Alphaproteobacteria</taxon>
        <taxon>Sphingomonadales</taxon>
        <taxon>Sphingomonadaceae</taxon>
        <taxon>Sphingobium</taxon>
    </lineage>
</organism>
<keyword evidence="9 19" id="KW-0677">Repeat</keyword>
<keyword evidence="14" id="KW-0464">Manganese</keyword>
<feature type="binding site" evidence="19">
    <location>
        <position position="299"/>
    </location>
    <ligand>
        <name>Mg(2+)</name>
        <dbReference type="ChEBI" id="CHEBI:18420"/>
        <label>1</label>
    </ligand>
</feature>
<evidence type="ECO:0000256" key="8">
    <source>
        <dbReference type="ARBA" id="ARBA00022723"/>
    </source>
</evidence>
<comment type="catalytic activity">
    <reaction evidence="15 19">
        <text>hydrogencarbonate + NH4(+) + 2 ATP = carbamoyl phosphate + 2 ADP + phosphate + 2 H(+)</text>
        <dbReference type="Rhea" id="RHEA:18029"/>
        <dbReference type="ChEBI" id="CHEBI:15378"/>
        <dbReference type="ChEBI" id="CHEBI:17544"/>
        <dbReference type="ChEBI" id="CHEBI:28938"/>
        <dbReference type="ChEBI" id="CHEBI:30616"/>
        <dbReference type="ChEBI" id="CHEBI:43474"/>
        <dbReference type="ChEBI" id="CHEBI:58228"/>
        <dbReference type="ChEBI" id="CHEBI:456216"/>
        <dbReference type="EC" id="6.3.4.16"/>
    </reaction>
</comment>
<dbReference type="Gene3D" id="1.10.1030.10">
    <property type="entry name" value="Carbamoyl-phosphate synthetase, large subunit oligomerisation domain"/>
    <property type="match status" value="1"/>
</dbReference>
<feature type="binding site" evidence="19">
    <location>
        <position position="822"/>
    </location>
    <ligand>
        <name>ATP</name>
        <dbReference type="ChEBI" id="CHEBI:30616"/>
        <label>2</label>
    </ligand>
</feature>
<proteinExistence type="inferred from homology"/>
<evidence type="ECO:0000259" key="21">
    <source>
        <dbReference type="PROSITE" id="PS51855"/>
    </source>
</evidence>
<dbReference type="NCBIfam" id="NF003671">
    <property type="entry name" value="PRK05294.1"/>
    <property type="match status" value="1"/>
</dbReference>
<evidence type="ECO:0000313" key="22">
    <source>
        <dbReference type="EMBL" id="CCW19350.1"/>
    </source>
</evidence>
<dbReference type="NCBIfam" id="TIGR01369">
    <property type="entry name" value="CPSaseII_lrg"/>
    <property type="match status" value="1"/>
</dbReference>
<feature type="binding site" evidence="19">
    <location>
        <position position="301"/>
    </location>
    <ligand>
        <name>Mn(2+)</name>
        <dbReference type="ChEBI" id="CHEBI:29035"/>
        <label>2</label>
    </ligand>
</feature>
<keyword evidence="13 19" id="KW-0665">Pyrimidine biosynthesis</keyword>
<dbReference type="GO" id="GO:0004088">
    <property type="term" value="F:carbamoyl-phosphate synthase (glutamine-hydrolyzing) activity"/>
    <property type="evidence" value="ECO:0007669"/>
    <property type="project" value="UniProtKB-UniRule"/>
</dbReference>
<reference evidence="22 23" key="1">
    <citation type="submission" date="2013-03" db="EMBL/GenBank/DDBJ databases">
        <authorList>
            <person name="Le V."/>
        </authorList>
    </citation>
    <scope>NUCLEOTIDE SEQUENCE [LARGE SCALE GENOMIC DNA]</scope>
    <source>
        <strain evidence="22 23">BiD32</strain>
    </source>
</reference>
<evidence type="ECO:0000256" key="1">
    <source>
        <dbReference type="ARBA" id="ARBA00001936"/>
    </source>
</evidence>
<dbReference type="FunFam" id="3.30.1490.20:FF:000001">
    <property type="entry name" value="Carbamoyl-phosphate synthase large chain"/>
    <property type="match status" value="1"/>
</dbReference>
<evidence type="ECO:0000256" key="17">
    <source>
        <dbReference type="ARBA" id="ARBA00057223"/>
    </source>
</evidence>
<accession>N1MQ43</accession>
<dbReference type="Gene3D" id="3.30.470.20">
    <property type="entry name" value="ATP-grasp fold, B domain"/>
    <property type="match status" value="2"/>
</dbReference>
<keyword evidence="23" id="KW-1185">Reference proteome</keyword>
<feature type="binding site" evidence="19">
    <location>
        <position position="176"/>
    </location>
    <ligand>
        <name>ATP</name>
        <dbReference type="ChEBI" id="CHEBI:30616"/>
        <label>1</label>
    </ligand>
</feature>
<dbReference type="HAMAP" id="MF_01210_B">
    <property type="entry name" value="CPSase_L_chain_B"/>
    <property type="match status" value="1"/>
</dbReference>
<evidence type="ECO:0000256" key="15">
    <source>
        <dbReference type="ARBA" id="ARBA00047359"/>
    </source>
</evidence>
<dbReference type="FunFam" id="3.30.470.20:FF:000007">
    <property type="entry name" value="Carbamoyl-phosphate synthase large chain"/>
    <property type="match status" value="1"/>
</dbReference>
<feature type="binding site" evidence="19">
    <location>
        <position position="299"/>
    </location>
    <ligand>
        <name>ATP</name>
        <dbReference type="ChEBI" id="CHEBI:30616"/>
        <label>1</label>
    </ligand>
</feature>
<feature type="binding site" evidence="19">
    <location>
        <position position="299"/>
    </location>
    <ligand>
        <name>Mn(2+)</name>
        <dbReference type="ChEBI" id="CHEBI:29035"/>
        <label>1</label>
    </ligand>
</feature>
<sequence length="1111" mass="119594">MPKRTDISSILIIGAGPIIIGQACEFDYSGTQAVKALKEEGYRIILVNSNPATIMTDPEFADATYVEPITPEIVAKIIEKERPDAVLPTMGGQTALNTALALFNDGTLEKYGVQMIGADAEAIDKAEDRIKFRDAMDKIGLESARSRIAHSMEEALEALEFTGLPSIIRPSFTMGGTGGGIAYNRDEFMTIVRGGLDASPTTEVLIEESLLGWKEYEMEVVRDRADNCIIICSIENVDPMGVHTGDSITVAPALTLTDKEYQIMRNASIAVLREIGVETGGSNVQFAVNPKDGRLIVIEMNPRVSRSSALASKATGFPIAKVAAKLAVGYTLDEITNDITGATPASFEPTIDYVVTKIPRFAFEKFKGAEPLLGTAMKSVGEVMAIGRNIHESMQKALRGLETGLCGFNDVDHLVGAPKDDIIAALSQPTPDRLLVAAQALREGLTVAEIHAIAKFDPWFLERIKEIVEAEGEVLENGLPRDTDGMRRLKSMGFSDKRLAYLALKSANLRGMERGIARGSGLIHEAVKAMTGGVTEDEVRALRHRLGVRPVFKRIDTCAAEFEAKTPYMYSTYEAPIFGEAENESAPTDREKVVILGGGPNRIGQGIEFDYCCVHACFALSDVGYETIMVNCNPETVSTDYDTSDRLYFEPLTAEDVLEILDIEKSNGTLKGVIVQFGGQTPLKLAQALEDAGIPILGTSPDAIDLAEDRERFAALIDKLKLRQPDNGIARSREEAIAVANRIGYPVLMRPSYVLGGRAMEIVDGQAQLEEYITTAVLVSGESPVLIDQYLRDAIEVDVDALCDGVDVVVAGVLQHIEEAGVHSGDSACSLPPYSLSDDIIAEIERQTEILAHALSVRGLMNIQFAVKDGTVYLIEVNPRASRTVPFVAKAIGTPIAKIAARVMAGEMLENLPVIDRNAIKHVAVKEAVFPFGRFPGVDPVLSPEMKSTGEVMGIDSDFATAFAKAQIGAGTILPTSGTVFISLKDGDKAVILPAAKKLAAMGFRIIATGGTATYLADNGIAVETVNKVAQGRPHIVDRITDGDVQLIFNTTEGWQSLKDSKAIRTSALRAKIASFTTAAASVAAADAIEALRDHPLEVRSLQSYYPLSQA</sequence>
<dbReference type="EC" id="6.3.5.5" evidence="19"/>
<dbReference type="InterPro" id="IPR006275">
    <property type="entry name" value="CPSase_lsu"/>
</dbReference>
<dbReference type="EMBL" id="CAVK010000195">
    <property type="protein sequence ID" value="CCW19350.1"/>
    <property type="molecule type" value="Genomic_DNA"/>
</dbReference>
<feature type="binding site" evidence="19">
    <location>
        <position position="208"/>
    </location>
    <ligand>
        <name>ATP</name>
        <dbReference type="ChEBI" id="CHEBI:30616"/>
        <label>1</label>
    </ligand>
</feature>
<feature type="binding site" evidence="19">
    <location>
        <position position="299"/>
    </location>
    <ligand>
        <name>Mn(2+)</name>
        <dbReference type="ChEBI" id="CHEBI:29035"/>
        <label>2</label>
    </ligand>
</feature>
<keyword evidence="5 19" id="KW-0055">Arginine biosynthesis</keyword>
<evidence type="ECO:0000256" key="14">
    <source>
        <dbReference type="ARBA" id="ARBA00023211"/>
    </source>
</evidence>
<feature type="binding site" evidence="19">
    <location>
        <position position="876"/>
    </location>
    <ligand>
        <name>ATP</name>
        <dbReference type="ChEBI" id="CHEBI:30616"/>
        <label>2</label>
    </ligand>
</feature>
<feature type="binding site" evidence="19">
    <location>
        <position position="285"/>
    </location>
    <ligand>
        <name>Mn(2+)</name>
        <dbReference type="ChEBI" id="CHEBI:29035"/>
        <label>1</label>
    </ligand>
</feature>
<protein>
    <recommendedName>
        <fullName evidence="19">Carbamoyl phosphate synthase large chain</fullName>
        <ecNumber evidence="19">6.3.4.16</ecNumber>
        <ecNumber evidence="19">6.3.5.5</ecNumber>
    </recommendedName>
    <alternativeName>
        <fullName evidence="19">Carbamoyl phosphate synthetase ammonia chain</fullName>
    </alternativeName>
</protein>
<feature type="binding site" evidence="19">
    <location>
        <position position="243"/>
    </location>
    <ligand>
        <name>ATP</name>
        <dbReference type="ChEBI" id="CHEBI:30616"/>
        <label>1</label>
    </ligand>
</feature>
<dbReference type="Proteomes" id="UP000013201">
    <property type="component" value="Unassembled WGS sequence"/>
</dbReference>
<comment type="similarity">
    <text evidence="4 19">Belongs to the CarB family.</text>
</comment>
<dbReference type="GO" id="GO:0005524">
    <property type="term" value="F:ATP binding"/>
    <property type="evidence" value="ECO:0007669"/>
    <property type="project" value="UniProtKB-UniRule"/>
</dbReference>
<dbReference type="SUPFAM" id="SSF56059">
    <property type="entry name" value="Glutathione synthetase ATP-binding domain-like"/>
    <property type="match status" value="2"/>
</dbReference>
<dbReference type="InterPro" id="IPR058047">
    <property type="entry name" value="CPSase_preATP-grasp"/>
</dbReference>
<feature type="binding site" evidence="19">
    <location>
        <position position="169"/>
    </location>
    <ligand>
        <name>ATP</name>
        <dbReference type="ChEBI" id="CHEBI:30616"/>
        <label>1</label>
    </ligand>
</feature>
<feature type="binding site" evidence="19">
    <location>
        <position position="301"/>
    </location>
    <ligand>
        <name>Mg(2+)</name>
        <dbReference type="ChEBI" id="CHEBI:18420"/>
        <label>2</label>
    </ligand>
</feature>
<dbReference type="PANTHER" id="PTHR11405">
    <property type="entry name" value="CARBAMOYLTRANSFERASE FAMILY MEMBER"/>
    <property type="match status" value="1"/>
</dbReference>
<feature type="binding site" evidence="19">
    <location>
        <position position="789"/>
    </location>
    <ligand>
        <name>ATP</name>
        <dbReference type="ChEBI" id="CHEBI:30616"/>
        <label>2</label>
    </ligand>
</feature>
<evidence type="ECO:0000256" key="16">
    <source>
        <dbReference type="ARBA" id="ARBA00048816"/>
    </source>
</evidence>
<feature type="binding site" evidence="19">
    <location>
        <position position="864"/>
    </location>
    <ligand>
        <name>ATP</name>
        <dbReference type="ChEBI" id="CHEBI:30616"/>
        <label>2</label>
    </ligand>
</feature>
<dbReference type="SUPFAM" id="SSF52440">
    <property type="entry name" value="PreATP-grasp domain"/>
    <property type="match status" value="2"/>
</dbReference>
<gene>
    <name evidence="19" type="primary">carB</name>
    <name evidence="22" type="ORF">EBBID32_37160</name>
</gene>
<dbReference type="PROSITE" id="PS00867">
    <property type="entry name" value="CPSASE_2"/>
    <property type="match status" value="2"/>
</dbReference>
<dbReference type="CDD" id="cd01424">
    <property type="entry name" value="MGS_CPS_II"/>
    <property type="match status" value="1"/>
</dbReference>
<feature type="binding site" evidence="19">
    <location>
        <position position="210"/>
    </location>
    <ligand>
        <name>ATP</name>
        <dbReference type="ChEBI" id="CHEBI:30616"/>
        <label>1</label>
    </ligand>
</feature>
<feature type="binding site" evidence="19">
    <location>
        <position position="876"/>
    </location>
    <ligand>
        <name>Mn(2+)</name>
        <dbReference type="ChEBI" id="CHEBI:29035"/>
        <label>4</label>
    </ligand>
</feature>
<feature type="binding site" evidence="19">
    <location>
        <position position="823"/>
    </location>
    <ligand>
        <name>ATP</name>
        <dbReference type="ChEBI" id="CHEBI:30616"/>
        <label>2</label>
    </ligand>
</feature>
<feature type="binding site" evidence="19">
    <location>
        <position position="285"/>
    </location>
    <ligand>
        <name>ATP</name>
        <dbReference type="ChEBI" id="CHEBI:30616"/>
        <label>1</label>
    </ligand>
</feature>
<evidence type="ECO:0000256" key="19">
    <source>
        <dbReference type="HAMAP-Rule" id="MF_01210"/>
    </source>
</evidence>
<feature type="binding site" evidence="19">
    <location>
        <position position="215"/>
    </location>
    <ligand>
        <name>ATP</name>
        <dbReference type="ChEBI" id="CHEBI:30616"/>
        <label>1</label>
    </ligand>
</feature>
<dbReference type="SMART" id="SM00851">
    <property type="entry name" value="MGS"/>
    <property type="match status" value="1"/>
</dbReference>
<dbReference type="UniPathway" id="UPA00068">
    <property type="reaction ID" value="UER00171"/>
</dbReference>
<dbReference type="Pfam" id="PF25596">
    <property type="entry name" value="CPSase_L_D1"/>
    <property type="match status" value="2"/>
</dbReference>
<comment type="domain">
    <text evidence="19">The large subunit is composed of 2 ATP-grasp domains that are involved in binding the 2 ATP molecules needed for carbamoyl phosphate synthesis. The N-terminal ATP-grasp domain (referred to as the carboxyphosphate synthetic component) catalyzes the ATP-dependent phosphorylation of hydrogencarbonate to carboxyphosphate and the subsequent nucleophilic attack by ammonia to form a carbamate intermediate. The C-terminal ATP-grasp domain (referred to as the carbamoyl phosphate synthetic component) then catalyzes the phosphorylation of carbamate with the second ATP to form the end product carbamoyl phosphate. The reactive and unstable enzyme intermediates are sequentially channeled from one active site to the next through the interior of the protein over a distance of at least 96 A.</text>
</comment>
<evidence type="ECO:0000256" key="10">
    <source>
        <dbReference type="ARBA" id="ARBA00022741"/>
    </source>
</evidence>
<dbReference type="RefSeq" id="WP_006963284.1">
    <property type="nucleotide sequence ID" value="NZ_CAVK010000195.1"/>
</dbReference>
<dbReference type="SUPFAM" id="SSF48108">
    <property type="entry name" value="Carbamoyl phosphate synthetase, large subunit connection domain"/>
    <property type="match status" value="1"/>
</dbReference>
<dbReference type="PANTHER" id="PTHR11405:SF53">
    <property type="entry name" value="CARBAMOYL-PHOSPHATE SYNTHASE [AMMONIA], MITOCHONDRIAL"/>
    <property type="match status" value="1"/>
</dbReference>
<feature type="region of interest" description="Carboxyphosphate synthetic domain" evidence="19">
    <location>
        <begin position="1"/>
        <end position="402"/>
    </location>
</feature>
<name>N1MQ43_9SPHN</name>
<feature type="binding site" evidence="19">
    <location>
        <position position="750"/>
    </location>
    <ligand>
        <name>ATP</name>
        <dbReference type="ChEBI" id="CHEBI:30616"/>
        <label>2</label>
    </ligand>
</feature>
<feature type="binding site" evidence="19">
    <location>
        <position position="242"/>
    </location>
    <ligand>
        <name>ATP</name>
        <dbReference type="ChEBI" id="CHEBI:30616"/>
        <label>1</label>
    </ligand>
</feature>
<dbReference type="GO" id="GO:0006526">
    <property type="term" value="P:L-arginine biosynthetic process"/>
    <property type="evidence" value="ECO:0007669"/>
    <property type="project" value="UniProtKB-UniRule"/>
</dbReference>
<reference evidence="23" key="2">
    <citation type="submission" date="2013-04" db="EMBL/GenBank/DDBJ databases">
        <title>Bisphenol A degrading Sphingobium sp. strain BiD32.</title>
        <authorList>
            <person name="Nielsen J.L."/>
            <person name="Zhou N.A."/>
            <person name="Kjeldal H."/>
        </authorList>
    </citation>
    <scope>NUCLEOTIDE SEQUENCE [LARGE SCALE GENOMIC DNA]</scope>
    <source>
        <strain evidence="23">BiD32</strain>
    </source>
</reference>
<keyword evidence="11 19" id="KW-0067">ATP-binding</keyword>
<evidence type="ECO:0000256" key="7">
    <source>
        <dbReference type="ARBA" id="ARBA00022605"/>
    </source>
</evidence>
<dbReference type="AlphaFoldDB" id="N1MQ43"/>
<dbReference type="PROSITE" id="PS00866">
    <property type="entry name" value="CPSASE_1"/>
    <property type="match status" value="1"/>
</dbReference>
<dbReference type="FunFam" id="3.40.50.20:FF:000001">
    <property type="entry name" value="Carbamoyl-phosphate synthase large chain"/>
    <property type="match status" value="1"/>
</dbReference>
<evidence type="ECO:0000256" key="12">
    <source>
        <dbReference type="ARBA" id="ARBA00022842"/>
    </source>
</evidence>
<keyword evidence="7 19" id="KW-0028">Amino-acid biosynthesis</keyword>
<dbReference type="FunFam" id="3.30.470.20:FF:000013">
    <property type="entry name" value="Carbamoyl-phosphate synthase large chain"/>
    <property type="match status" value="1"/>
</dbReference>
<feature type="binding site" evidence="19">
    <location>
        <position position="821"/>
    </location>
    <ligand>
        <name>ATP</name>
        <dbReference type="ChEBI" id="CHEBI:30616"/>
        <label>2</label>
    </ligand>
</feature>
<evidence type="ECO:0000256" key="3">
    <source>
        <dbReference type="ARBA" id="ARBA00005077"/>
    </source>
</evidence>
<comment type="pathway">
    <text evidence="3 19">Amino-acid biosynthesis; L-arginine biosynthesis; carbamoyl phosphate from bicarbonate: step 1/1.</text>
</comment>
<dbReference type="UniPathway" id="UPA00070">
    <property type="reaction ID" value="UER00115"/>
</dbReference>
<dbReference type="InterPro" id="IPR016185">
    <property type="entry name" value="PreATP-grasp_dom_sf"/>
</dbReference>
<feature type="binding site" evidence="19">
    <location>
        <position position="864"/>
    </location>
    <ligand>
        <name>Mn(2+)</name>
        <dbReference type="ChEBI" id="CHEBI:29035"/>
        <label>3</label>
    </ligand>
</feature>
<dbReference type="InterPro" id="IPR005480">
    <property type="entry name" value="CPSase_lsu_oligo"/>
</dbReference>
<comment type="pathway">
    <text evidence="2 19">Pyrimidine metabolism; UMP biosynthesis via de novo pathway; (S)-dihydroorotate from bicarbonate: step 1/3.</text>
</comment>
<keyword evidence="8" id="KW-0479">Metal-binding</keyword>
<feature type="binding site" evidence="19">
    <location>
        <position position="876"/>
    </location>
    <ligand>
        <name>Mg(2+)</name>
        <dbReference type="ChEBI" id="CHEBI:18420"/>
        <label>4</label>
    </ligand>
</feature>
<dbReference type="FunFam" id="3.40.50.20:FF:000003">
    <property type="entry name" value="Carbamoyl-phosphate synthase large chain"/>
    <property type="match status" value="1"/>
</dbReference>
<comment type="caution">
    <text evidence="22">The sequence shown here is derived from an EMBL/GenBank/DDBJ whole genome shotgun (WGS) entry which is preliminary data.</text>
</comment>
<evidence type="ECO:0000256" key="18">
    <source>
        <dbReference type="ARBA" id="ARBA00062056"/>
    </source>
</evidence>
<dbReference type="PROSITE" id="PS50975">
    <property type="entry name" value="ATP_GRASP"/>
    <property type="match status" value="2"/>
</dbReference>
<feature type="binding site" evidence="19">
    <location>
        <position position="796"/>
    </location>
    <ligand>
        <name>ATP</name>
        <dbReference type="ChEBI" id="CHEBI:30616"/>
        <label>2</label>
    </ligand>
</feature>
<dbReference type="OrthoDB" id="9804197at2"/>
<keyword evidence="10 19" id="KW-0547">Nucleotide-binding</keyword>
<dbReference type="HAMAP" id="MF_01210_A">
    <property type="entry name" value="CPSase_L_chain_A"/>
    <property type="match status" value="1"/>
</dbReference>
<dbReference type="InterPro" id="IPR011761">
    <property type="entry name" value="ATP-grasp"/>
</dbReference>
<dbReference type="Pfam" id="PF02787">
    <property type="entry name" value="CPSase_L_D3"/>
    <property type="match status" value="1"/>
</dbReference>
<dbReference type="GO" id="GO:0006541">
    <property type="term" value="P:glutamine metabolic process"/>
    <property type="evidence" value="ECO:0007669"/>
    <property type="project" value="TreeGrafter"/>
</dbReference>
<dbReference type="Pfam" id="PF02142">
    <property type="entry name" value="MGS"/>
    <property type="match status" value="1"/>
</dbReference>
<dbReference type="InterPro" id="IPR036914">
    <property type="entry name" value="MGS-like_dom_sf"/>
</dbReference>
<evidence type="ECO:0000256" key="5">
    <source>
        <dbReference type="ARBA" id="ARBA00022571"/>
    </source>
</evidence>
<feature type="binding site" evidence="19">
    <location>
        <position position="285"/>
    </location>
    <ligand>
        <name>Mg(2+)</name>
        <dbReference type="ChEBI" id="CHEBI:18420"/>
        <label>1</label>
    </ligand>
</feature>
<feature type="binding site" evidence="19">
    <location>
        <position position="878"/>
    </location>
    <ligand>
        <name>Mn(2+)</name>
        <dbReference type="ChEBI" id="CHEBI:29035"/>
        <label>4</label>
    </ligand>
</feature>
<dbReference type="Gene3D" id="3.40.50.20">
    <property type="match status" value="2"/>
</dbReference>
<dbReference type="FunFam" id="1.10.1030.10:FF:000002">
    <property type="entry name" value="Carbamoyl-phosphate synthase large chain"/>
    <property type="match status" value="1"/>
</dbReference>
<evidence type="ECO:0000256" key="11">
    <source>
        <dbReference type="ARBA" id="ARBA00022840"/>
    </source>
</evidence>
<evidence type="ECO:0000313" key="23">
    <source>
        <dbReference type="Proteomes" id="UP000013201"/>
    </source>
</evidence>
<feature type="binding site" evidence="19">
    <location>
        <position position="878"/>
    </location>
    <ligand>
        <name>Mg(2+)</name>
        <dbReference type="ChEBI" id="CHEBI:18420"/>
        <label>4</label>
    </ligand>
</feature>
<dbReference type="PROSITE" id="PS51257">
    <property type="entry name" value="PROKAR_LIPOPROTEIN"/>
    <property type="match status" value="1"/>
</dbReference>
<comment type="caution">
    <text evidence="19">Lacks conserved residue(s) required for the propagation of feature annotation.</text>
</comment>
<feature type="domain" description="ATP-grasp" evidence="20">
    <location>
        <begin position="714"/>
        <end position="905"/>
    </location>
</feature>
<evidence type="ECO:0000256" key="4">
    <source>
        <dbReference type="ARBA" id="ARBA00009799"/>
    </source>
</evidence>
<dbReference type="SMART" id="SM01096">
    <property type="entry name" value="CPSase_L_D3"/>
    <property type="match status" value="1"/>
</dbReference>
<evidence type="ECO:0000259" key="20">
    <source>
        <dbReference type="PROSITE" id="PS50975"/>
    </source>
</evidence>
<dbReference type="InterPro" id="IPR005483">
    <property type="entry name" value="CPSase_dom"/>
</dbReference>
<comment type="function">
    <text evidence="17 19">Large subunit of the glutamine-dependent carbamoyl phosphate synthetase (CPSase). CPSase catalyzes the formation of carbamoyl phosphate from the ammonia moiety of glutamine, carbonate, and phosphate donated by ATP, constituting the first step of 2 biosynthetic pathways, one leading to arginine and/or urea and the other to pyrimidine nucleotides. The large subunit (synthetase) binds the substrates ammonia (free or transferred from glutamine from the small subunit), hydrogencarbonate and ATP and carries out an ATP-coupled ligase reaction, activating hydrogencarbonate by forming carboxy phosphate which reacts with ammonia to form carbamoyl phosphate.</text>
</comment>
<evidence type="ECO:0000256" key="9">
    <source>
        <dbReference type="ARBA" id="ARBA00022737"/>
    </source>
</evidence>
<feature type="domain" description="ATP-grasp" evidence="20">
    <location>
        <begin position="133"/>
        <end position="328"/>
    </location>
</feature>
<dbReference type="EC" id="6.3.4.16" evidence="19"/>
<feature type="binding site" evidence="19">
    <location>
        <position position="129"/>
    </location>
    <ligand>
        <name>ATP</name>
        <dbReference type="ChEBI" id="CHEBI:30616"/>
        <label>1</label>
    </ligand>
</feature>
<dbReference type="GO" id="GO:0046872">
    <property type="term" value="F:metal ion binding"/>
    <property type="evidence" value="ECO:0007669"/>
    <property type="project" value="UniProtKB-KW"/>
</dbReference>
<dbReference type="InterPro" id="IPR036897">
    <property type="entry name" value="CarbamoylP_synth_lsu_oligo_sf"/>
</dbReference>
<feature type="binding site" evidence="19">
    <location>
        <position position="864"/>
    </location>
    <ligand>
        <name>Mg(2+)</name>
        <dbReference type="ChEBI" id="CHEBI:18420"/>
        <label>3</label>
    </ligand>
</feature>
<evidence type="ECO:0000256" key="2">
    <source>
        <dbReference type="ARBA" id="ARBA00004812"/>
    </source>
</evidence>
<dbReference type="PROSITE" id="PS51855">
    <property type="entry name" value="MGS"/>
    <property type="match status" value="1"/>
</dbReference>
<feature type="binding site" evidence="19">
    <location>
        <position position="175"/>
    </location>
    <ligand>
        <name>ATP</name>
        <dbReference type="ChEBI" id="CHEBI:30616"/>
        <label>1</label>
    </ligand>
</feature>
<dbReference type="InterPro" id="IPR011607">
    <property type="entry name" value="MGS-like_dom"/>
</dbReference>
<dbReference type="GO" id="GO:0044205">
    <property type="term" value="P:'de novo' UMP biosynthetic process"/>
    <property type="evidence" value="ECO:0007669"/>
    <property type="project" value="UniProtKB-UniRule"/>
</dbReference>
<keyword evidence="6 19" id="KW-0436">Ligase</keyword>
<feature type="binding site" evidence="19">
    <location>
        <position position="241"/>
    </location>
    <ligand>
        <name>ATP</name>
        <dbReference type="ChEBI" id="CHEBI:30616"/>
        <label>1</label>
    </ligand>
</feature>
<dbReference type="Pfam" id="PF02786">
    <property type="entry name" value="CPSase_L_D2"/>
    <property type="match status" value="2"/>
</dbReference>
<comment type="subunit">
    <text evidence="18 19">Composed of two chains; the small (or glutamine) chain promotes the hydrolysis of glutamine to ammonia, which is used by the large (or ammonia) chain to synthesize carbamoyl phosphate. Tetramer of heterodimers (alpha,beta)4.</text>
</comment>
<feature type="region of interest" description="Allosteric domain" evidence="19">
    <location>
        <begin position="972"/>
        <end position="1111"/>
    </location>
</feature>
<dbReference type="SUPFAM" id="SSF52335">
    <property type="entry name" value="Methylglyoxal synthase-like"/>
    <property type="match status" value="1"/>
</dbReference>
<evidence type="ECO:0000256" key="6">
    <source>
        <dbReference type="ARBA" id="ARBA00022598"/>
    </source>
</evidence>
<dbReference type="InterPro" id="IPR033937">
    <property type="entry name" value="MGS_CPS_CarB"/>
</dbReference>
<comment type="cofactor">
    <cofactor evidence="19">
        <name>Mg(2+)</name>
        <dbReference type="ChEBI" id="CHEBI:18420"/>
    </cofactor>
    <cofactor evidence="19">
        <name>Mn(2+)</name>
        <dbReference type="ChEBI" id="CHEBI:29035"/>
    </cofactor>
    <text evidence="19">Binds 4 Mg(2+) or Mn(2+) ions per subunit.</text>
</comment>
<comment type="cofactor">
    <cofactor evidence="1">
        <name>Mn(2+)</name>
        <dbReference type="ChEBI" id="CHEBI:29035"/>
    </cofactor>
</comment>